<evidence type="ECO:0000256" key="8">
    <source>
        <dbReference type="ARBA" id="ARBA00022982"/>
    </source>
</evidence>
<dbReference type="HOGENOM" id="CLU_075520_0_0_4"/>
<dbReference type="STRING" id="742823.HMPREF9465_02074"/>
<dbReference type="InterPro" id="IPR011577">
    <property type="entry name" value="Cyt_b561_bac/Ni-Hgenase"/>
</dbReference>
<dbReference type="OrthoDB" id="197262at2"/>
<evidence type="ECO:0000259" key="13">
    <source>
        <dbReference type="Pfam" id="PF01292"/>
    </source>
</evidence>
<comment type="similarity">
    <text evidence="2">Belongs to the HupC/HyaC/HydC family.</text>
</comment>
<gene>
    <name evidence="14" type="ORF">HMPREF9465_02074</name>
</gene>
<evidence type="ECO:0000256" key="6">
    <source>
        <dbReference type="ARBA" id="ARBA00022692"/>
    </source>
</evidence>
<dbReference type="GO" id="GO:0005886">
    <property type="term" value="C:plasma membrane"/>
    <property type="evidence" value="ECO:0007669"/>
    <property type="project" value="UniProtKB-SubCell"/>
</dbReference>
<evidence type="ECO:0000313" key="14">
    <source>
        <dbReference type="EMBL" id="EKB30337.1"/>
    </source>
</evidence>
<dbReference type="PATRIC" id="fig|742823.3.peg.2081"/>
<evidence type="ECO:0000256" key="2">
    <source>
        <dbReference type="ARBA" id="ARBA00008622"/>
    </source>
</evidence>
<evidence type="ECO:0000256" key="7">
    <source>
        <dbReference type="ARBA" id="ARBA00022723"/>
    </source>
</evidence>
<evidence type="ECO:0000256" key="11">
    <source>
        <dbReference type="ARBA" id="ARBA00023136"/>
    </source>
</evidence>
<dbReference type="SUPFAM" id="SSF81342">
    <property type="entry name" value="Transmembrane di-heme cytochromes"/>
    <property type="match status" value="1"/>
</dbReference>
<dbReference type="Pfam" id="PF01292">
    <property type="entry name" value="Ni_hydr_CYTB"/>
    <property type="match status" value="1"/>
</dbReference>
<proteinExistence type="inferred from homology"/>
<comment type="caution">
    <text evidence="14">The sequence shown here is derived from an EMBL/GenBank/DDBJ whole genome shotgun (WGS) entry which is preliminary data.</text>
</comment>
<keyword evidence="11 12" id="KW-0472">Membrane</keyword>
<dbReference type="GO" id="GO:0009055">
    <property type="term" value="F:electron transfer activity"/>
    <property type="evidence" value="ECO:0007669"/>
    <property type="project" value="InterPro"/>
</dbReference>
<comment type="subcellular location">
    <subcellularLocation>
        <location evidence="1">Cell membrane</location>
        <topology evidence="1">Multi-pass membrane protein</topology>
    </subcellularLocation>
</comment>
<dbReference type="Gene3D" id="1.20.950.20">
    <property type="entry name" value="Transmembrane di-heme cytochromes, Chain C"/>
    <property type="match status" value="1"/>
</dbReference>
<keyword evidence="4" id="KW-1003">Cell membrane</keyword>
<keyword evidence="15" id="KW-1185">Reference proteome</keyword>
<dbReference type="InterPro" id="IPR000516">
    <property type="entry name" value="Ni-dep_Hydgase_cyt-B"/>
</dbReference>
<keyword evidence="3" id="KW-0813">Transport</keyword>
<dbReference type="GO" id="GO:0005506">
    <property type="term" value="F:iron ion binding"/>
    <property type="evidence" value="ECO:0007669"/>
    <property type="project" value="InterPro"/>
</dbReference>
<feature type="transmembrane region" description="Helical" evidence="12">
    <location>
        <begin position="28"/>
        <end position="48"/>
    </location>
</feature>
<dbReference type="InterPro" id="IPR051542">
    <property type="entry name" value="Hydrogenase_cytochrome"/>
</dbReference>
<dbReference type="eggNOG" id="COG1969">
    <property type="taxonomic scope" value="Bacteria"/>
</dbReference>
<evidence type="ECO:0000256" key="12">
    <source>
        <dbReference type="SAM" id="Phobius"/>
    </source>
</evidence>
<evidence type="ECO:0000256" key="4">
    <source>
        <dbReference type="ARBA" id="ARBA00022475"/>
    </source>
</evidence>
<accession>K1JRM1</accession>
<dbReference type="NCBIfam" id="TIGR02125">
    <property type="entry name" value="CytB-hydogenase"/>
    <property type="match status" value="1"/>
</dbReference>
<organism evidence="14 15">
    <name type="scientific">Sutterella wadsworthensis 2_1_59BFAA</name>
    <dbReference type="NCBI Taxonomy" id="742823"/>
    <lineage>
        <taxon>Bacteria</taxon>
        <taxon>Pseudomonadati</taxon>
        <taxon>Pseudomonadota</taxon>
        <taxon>Betaproteobacteria</taxon>
        <taxon>Burkholderiales</taxon>
        <taxon>Sutterellaceae</taxon>
        <taxon>Sutterella</taxon>
    </lineage>
</organism>
<feature type="domain" description="Cytochrome b561 bacterial/Ni-hydrogenase" evidence="13">
    <location>
        <begin position="21"/>
        <end position="227"/>
    </location>
</feature>
<dbReference type="GO" id="GO:0020037">
    <property type="term" value="F:heme binding"/>
    <property type="evidence" value="ECO:0007669"/>
    <property type="project" value="TreeGrafter"/>
</dbReference>
<protein>
    <submittedName>
        <fullName evidence="14">Ni/Fe-hydrogenase, b-type cytochrome subunit</fullName>
    </submittedName>
</protein>
<keyword evidence="10" id="KW-0408">Iron</keyword>
<reference evidence="14 15" key="1">
    <citation type="submission" date="2012-05" db="EMBL/GenBank/DDBJ databases">
        <title>The Genome Sequence of Sutterella wadsworthensis 2_1_59BFAA.</title>
        <authorList>
            <consortium name="The Broad Institute Genome Sequencing Platform"/>
            <person name="Earl A."/>
            <person name="Ward D."/>
            <person name="Feldgarden M."/>
            <person name="Gevers D."/>
            <person name="Daigneault M."/>
            <person name="Strauss J."/>
            <person name="Allen-Vercoe E."/>
            <person name="Walker B."/>
            <person name="Young S.K."/>
            <person name="Zeng Q."/>
            <person name="Gargeya S."/>
            <person name="Fitzgerald M."/>
            <person name="Haas B."/>
            <person name="Abouelleil A."/>
            <person name="Alvarado L."/>
            <person name="Arachchi H.M."/>
            <person name="Berlin A.M."/>
            <person name="Chapman S.B."/>
            <person name="Goldberg J."/>
            <person name="Griggs A."/>
            <person name="Gujja S."/>
            <person name="Hansen M."/>
            <person name="Howarth C."/>
            <person name="Imamovic A."/>
            <person name="Larimer J."/>
            <person name="McCowen C."/>
            <person name="Montmayeur A."/>
            <person name="Murphy C."/>
            <person name="Neiman D."/>
            <person name="Pearson M."/>
            <person name="Priest M."/>
            <person name="Roberts A."/>
            <person name="Saif S."/>
            <person name="Shea T."/>
            <person name="Sisk P."/>
            <person name="Sykes S."/>
            <person name="Wortman J."/>
            <person name="Nusbaum C."/>
            <person name="Birren B."/>
        </authorList>
    </citation>
    <scope>NUCLEOTIDE SEQUENCE [LARGE SCALE GENOMIC DNA]</scope>
    <source>
        <strain evidence="14 15">2_1_59BFAA</strain>
    </source>
</reference>
<evidence type="ECO:0000313" key="15">
    <source>
        <dbReference type="Proteomes" id="UP000005835"/>
    </source>
</evidence>
<dbReference type="AlphaFoldDB" id="K1JRM1"/>
<dbReference type="EMBL" id="ADMG01000046">
    <property type="protein sequence ID" value="EKB30337.1"/>
    <property type="molecule type" value="Genomic_DNA"/>
</dbReference>
<dbReference type="InterPro" id="IPR016174">
    <property type="entry name" value="Di-haem_cyt_TM"/>
</dbReference>
<name>K1JRM1_9BURK</name>
<evidence type="ECO:0000256" key="5">
    <source>
        <dbReference type="ARBA" id="ARBA00022617"/>
    </source>
</evidence>
<keyword evidence="9 12" id="KW-1133">Transmembrane helix</keyword>
<dbReference type="PANTHER" id="PTHR30485:SF0">
    <property type="entry name" value="NI_FE-HYDROGENASE 1 B-TYPE CYTOCHROME SUBUNIT-RELATED"/>
    <property type="match status" value="1"/>
</dbReference>
<dbReference type="Proteomes" id="UP000005835">
    <property type="component" value="Unassembled WGS sequence"/>
</dbReference>
<feature type="transmembrane region" description="Helical" evidence="12">
    <location>
        <begin position="69"/>
        <end position="87"/>
    </location>
</feature>
<evidence type="ECO:0000256" key="10">
    <source>
        <dbReference type="ARBA" id="ARBA00023004"/>
    </source>
</evidence>
<evidence type="ECO:0000256" key="9">
    <source>
        <dbReference type="ARBA" id="ARBA00022989"/>
    </source>
</evidence>
<feature type="transmembrane region" description="Helical" evidence="12">
    <location>
        <begin position="193"/>
        <end position="210"/>
    </location>
</feature>
<sequence>MKIDPVTFEVDASGGTRPVYVWEAPVRVWHWLMAVAMFAMIITGYLIGRPLVSNLGDTWITYDFGYVRMVHFAAGLFFTALFIYRLFWVAVGNRYARMIFFPPLLSMKWWKGVFAQVAYYLFMRKSAPEYAGHNPLAQLAMFAMFVLGSFVIIITGLALYAQSWGWDTSWMAWFGWVFVLFGDAQAVRTVHHVMMYVFILFSIAHIYMSFREDVMGGATTLSSMSTGLRMFKEDHHG</sequence>
<keyword evidence="8" id="KW-0249">Electron transport</keyword>
<dbReference type="GO" id="GO:0022904">
    <property type="term" value="P:respiratory electron transport chain"/>
    <property type="evidence" value="ECO:0007669"/>
    <property type="project" value="InterPro"/>
</dbReference>
<evidence type="ECO:0000256" key="1">
    <source>
        <dbReference type="ARBA" id="ARBA00004651"/>
    </source>
</evidence>
<keyword evidence="7" id="KW-0479">Metal-binding</keyword>
<evidence type="ECO:0000256" key="3">
    <source>
        <dbReference type="ARBA" id="ARBA00022448"/>
    </source>
</evidence>
<keyword evidence="6 12" id="KW-0812">Transmembrane</keyword>
<keyword evidence="5" id="KW-0349">Heme</keyword>
<dbReference type="PRINTS" id="PR00161">
    <property type="entry name" value="NIHGNASECYTB"/>
</dbReference>
<feature type="transmembrane region" description="Helical" evidence="12">
    <location>
        <begin position="135"/>
        <end position="158"/>
    </location>
</feature>
<dbReference type="RefSeq" id="WP_005436811.1">
    <property type="nucleotide sequence ID" value="NZ_JH815520.1"/>
</dbReference>
<dbReference type="PANTHER" id="PTHR30485">
    <property type="entry name" value="NI/FE-HYDROGENASE 1 B-TYPE CYTOCHROME SUBUNIT"/>
    <property type="match status" value="1"/>
</dbReference>